<evidence type="ECO:0000313" key="1">
    <source>
        <dbReference type="EMBL" id="CBX99529.1"/>
    </source>
</evidence>
<gene>
    <name evidence="1" type="ORF">LEMA_uP087680.1</name>
</gene>
<dbReference type="HOGENOM" id="CLU_2961238_0_0_1"/>
<evidence type="ECO:0000313" key="2">
    <source>
        <dbReference type="Proteomes" id="UP000002668"/>
    </source>
</evidence>
<protein>
    <submittedName>
        <fullName evidence="1">Uncharacterized protein</fullName>
    </submittedName>
</protein>
<organism evidence="1 2">
    <name type="scientific">Leptosphaeria maculans (strain JN3 / isolate v23.1.3 / race Av1-4-5-6-7-8)</name>
    <name type="common">Blackleg fungus</name>
    <name type="synonym">Phoma lingam</name>
    <dbReference type="NCBI Taxonomy" id="985895"/>
    <lineage>
        <taxon>Eukaryota</taxon>
        <taxon>Fungi</taxon>
        <taxon>Dikarya</taxon>
        <taxon>Ascomycota</taxon>
        <taxon>Pezizomycotina</taxon>
        <taxon>Dothideomycetes</taxon>
        <taxon>Pleosporomycetidae</taxon>
        <taxon>Pleosporales</taxon>
        <taxon>Pleosporineae</taxon>
        <taxon>Leptosphaeriaceae</taxon>
        <taxon>Plenodomus</taxon>
        <taxon>Plenodomus lingam/Leptosphaeria maculans species complex</taxon>
    </lineage>
</organism>
<proteinExistence type="predicted"/>
<name>E5A7D4_LEPMJ</name>
<dbReference type="AlphaFoldDB" id="E5A7D4"/>
<keyword evidence="2" id="KW-1185">Reference proteome</keyword>
<reference evidence="2" key="1">
    <citation type="journal article" date="2011" name="Nat. Commun.">
        <title>Effector diversification within compartments of the Leptosphaeria maculans genome affected by Repeat-Induced Point mutations.</title>
        <authorList>
            <person name="Rouxel T."/>
            <person name="Grandaubert J."/>
            <person name="Hane J.K."/>
            <person name="Hoede C."/>
            <person name="van de Wouw A.P."/>
            <person name="Couloux A."/>
            <person name="Dominguez V."/>
            <person name="Anthouard V."/>
            <person name="Bally P."/>
            <person name="Bourras S."/>
            <person name="Cozijnsen A.J."/>
            <person name="Ciuffetti L.M."/>
            <person name="Degrave A."/>
            <person name="Dilmaghani A."/>
            <person name="Duret L."/>
            <person name="Fudal I."/>
            <person name="Goodwin S.B."/>
            <person name="Gout L."/>
            <person name="Glaser N."/>
            <person name="Linglin J."/>
            <person name="Kema G.H.J."/>
            <person name="Lapalu N."/>
            <person name="Lawrence C.B."/>
            <person name="May K."/>
            <person name="Meyer M."/>
            <person name="Ollivier B."/>
            <person name="Poulain J."/>
            <person name="Schoch C.L."/>
            <person name="Simon A."/>
            <person name="Spatafora J.W."/>
            <person name="Stachowiak A."/>
            <person name="Turgeon B.G."/>
            <person name="Tyler B.M."/>
            <person name="Vincent D."/>
            <person name="Weissenbach J."/>
            <person name="Amselem J."/>
            <person name="Quesneville H."/>
            <person name="Oliver R.P."/>
            <person name="Wincker P."/>
            <person name="Balesdent M.-H."/>
            <person name="Howlett B.J."/>
        </authorList>
    </citation>
    <scope>NUCLEOTIDE SEQUENCE [LARGE SCALE GENOMIC DNA]</scope>
    <source>
        <strain evidence="2">JN3 / isolate v23.1.3 / race Av1-4-5-6-7-8</strain>
    </source>
</reference>
<dbReference type="EMBL" id="FP929136">
    <property type="protein sequence ID" value="CBX99529.1"/>
    <property type="molecule type" value="Genomic_DNA"/>
</dbReference>
<sequence>MHPFRTPCHPKGNNRVVMANKKNRFQTPIYCIIWRSWFDVVTVLTQRLDVADVFAAVSR</sequence>
<dbReference type="Proteomes" id="UP000002668">
    <property type="component" value="Genome"/>
</dbReference>
<dbReference type="VEuPathDB" id="FungiDB:LEMA_uP087680.1"/>
<dbReference type="InParanoid" id="E5A7D4"/>
<accession>E5A7D4</accession>